<protein>
    <submittedName>
        <fullName evidence="1">HopJ type III effector protein</fullName>
    </submittedName>
</protein>
<dbReference type="Proteomes" id="UP000294656">
    <property type="component" value="Unassembled WGS sequence"/>
</dbReference>
<dbReference type="AlphaFoldDB" id="A0A4R6MC73"/>
<evidence type="ECO:0000313" key="2">
    <source>
        <dbReference type="Proteomes" id="UP000294656"/>
    </source>
</evidence>
<proteinExistence type="predicted"/>
<accession>A0A4R6MC73</accession>
<comment type="caution">
    <text evidence="1">The sequence shown here is derived from an EMBL/GenBank/DDBJ whole genome shotgun (WGS) entry which is preliminary data.</text>
</comment>
<evidence type="ECO:0000313" key="1">
    <source>
        <dbReference type="EMBL" id="TDO99084.1"/>
    </source>
</evidence>
<name>A0A4R6MC73_9GAMM</name>
<organism evidence="1 2">
    <name type="scientific">Marinomonas balearica</name>
    <dbReference type="NCBI Taxonomy" id="491947"/>
    <lineage>
        <taxon>Bacteria</taxon>
        <taxon>Pseudomonadati</taxon>
        <taxon>Pseudomonadota</taxon>
        <taxon>Gammaproteobacteria</taxon>
        <taxon>Oceanospirillales</taxon>
        <taxon>Oceanospirillaceae</taxon>
        <taxon>Marinomonas</taxon>
    </lineage>
</organism>
<sequence length="118" mass="13518">MPTEQLAEKIAQYKQTPEKTVFSDVINTIETHYQFTPTQFQNGAQLNQEDQNNGSCKIFFFAQLHELNEQTTLNLFGEYYRTDVLQNPEGEDHQNIRQFIQNGWGGISFAATALTPKA</sequence>
<dbReference type="Pfam" id="PF08888">
    <property type="entry name" value="HopJ"/>
    <property type="match status" value="1"/>
</dbReference>
<dbReference type="RefSeq" id="WP_133503289.1">
    <property type="nucleotide sequence ID" value="NZ_SNXC01000010.1"/>
</dbReference>
<dbReference type="InterPro" id="IPR014984">
    <property type="entry name" value="HopJ"/>
</dbReference>
<keyword evidence="2" id="KW-1185">Reference proteome</keyword>
<dbReference type="EMBL" id="SNXC01000010">
    <property type="protein sequence ID" value="TDO99084.1"/>
    <property type="molecule type" value="Genomic_DNA"/>
</dbReference>
<reference evidence="1 2" key="1">
    <citation type="submission" date="2019-03" db="EMBL/GenBank/DDBJ databases">
        <title>Genomic Encyclopedia of Type Strains, Phase III (KMG-III): the genomes of soil and plant-associated and newly described type strains.</title>
        <authorList>
            <person name="Whitman W."/>
        </authorList>
    </citation>
    <scope>NUCLEOTIDE SEQUENCE [LARGE SCALE GENOMIC DNA]</scope>
    <source>
        <strain evidence="1 2">CECT 7378</strain>
    </source>
</reference>
<dbReference type="Gene3D" id="3.20.160.10">
    <property type="entry name" value="vpa0580 domain like"/>
    <property type="match status" value="1"/>
</dbReference>
<gene>
    <name evidence="1" type="ORF">DFP79_1510</name>
</gene>
<dbReference type="InterPro" id="IPR038604">
    <property type="entry name" value="HopJ_sf"/>
</dbReference>
<dbReference type="OrthoDB" id="9790826at2"/>